<comment type="caution">
    <text evidence="11">The sequence shown here is derived from an EMBL/GenBank/DDBJ whole genome shotgun (WGS) entry which is preliminary data.</text>
</comment>
<keyword evidence="1" id="KW-0547">Nucleotide-binding</keyword>
<dbReference type="InterPro" id="IPR025944">
    <property type="entry name" value="Sigma_54_int_dom_CS"/>
</dbReference>
<dbReference type="InterPro" id="IPR009057">
    <property type="entry name" value="Homeodomain-like_sf"/>
</dbReference>
<evidence type="ECO:0000256" key="6">
    <source>
        <dbReference type="ARBA" id="ARBA00023163"/>
    </source>
</evidence>
<dbReference type="InterPro" id="IPR027417">
    <property type="entry name" value="P-loop_NTPase"/>
</dbReference>
<dbReference type="InterPro" id="IPR003647">
    <property type="entry name" value="Intron_nuc_1_rpt"/>
</dbReference>
<proteinExistence type="predicted"/>
<dbReference type="Gene3D" id="1.10.10.60">
    <property type="entry name" value="Homeodomain-like"/>
    <property type="match status" value="1"/>
</dbReference>
<dbReference type="Gene3D" id="1.10.8.60">
    <property type="match status" value="1"/>
</dbReference>
<dbReference type="PROSITE" id="PS00676">
    <property type="entry name" value="SIGMA54_INTERACT_2"/>
    <property type="match status" value="1"/>
</dbReference>
<reference evidence="12" key="1">
    <citation type="submission" date="2015-07" db="EMBL/GenBank/DDBJ databases">
        <authorList>
            <consortium name="Consortium for Microbial Forensics and Genomics (microFORGE)"/>
            <person name="Knight B.M."/>
            <person name="Roberts D.P."/>
            <person name="Lin D."/>
            <person name="Hari K."/>
            <person name="Fletcher J."/>
            <person name="Melcher U."/>
            <person name="Blagden T."/>
            <person name="Winegar R.A."/>
        </authorList>
    </citation>
    <scope>NUCLEOTIDE SEQUENCE [LARGE SCALE GENOMIC DNA]</scope>
    <source>
        <strain evidence="12">DSM 23493</strain>
    </source>
</reference>
<dbReference type="InterPro" id="IPR002078">
    <property type="entry name" value="Sigma_54_int"/>
</dbReference>
<dbReference type="SMART" id="SM00497">
    <property type="entry name" value="IENR1"/>
    <property type="match status" value="1"/>
</dbReference>
<dbReference type="EMBL" id="LFXJ01000010">
    <property type="protein sequence ID" value="KMY29774.1"/>
    <property type="molecule type" value="Genomic_DNA"/>
</dbReference>
<protein>
    <recommendedName>
        <fullName evidence="7">HTH-type transcriptional regulatory protein TyrR</fullName>
    </recommendedName>
</protein>
<organism evidence="11 12">
    <name type="scientific">Lysinibacillus xylanilyticus</name>
    <dbReference type="NCBI Taxonomy" id="582475"/>
    <lineage>
        <taxon>Bacteria</taxon>
        <taxon>Bacillati</taxon>
        <taxon>Bacillota</taxon>
        <taxon>Bacilli</taxon>
        <taxon>Bacillales</taxon>
        <taxon>Bacillaceae</taxon>
        <taxon>Lysinibacillus</taxon>
    </lineage>
</organism>
<dbReference type="Pfam" id="PF00158">
    <property type="entry name" value="Sigma54_activat"/>
    <property type="match status" value="1"/>
</dbReference>
<dbReference type="PROSITE" id="PS50045">
    <property type="entry name" value="SIGMA54_INTERACT_4"/>
    <property type="match status" value="1"/>
</dbReference>
<feature type="domain" description="Sigma-54 factor interaction" evidence="9">
    <location>
        <begin position="218"/>
        <end position="447"/>
    </location>
</feature>
<dbReference type="Gene3D" id="3.30.450.20">
    <property type="entry name" value="PAS domain"/>
    <property type="match status" value="1"/>
</dbReference>
<evidence type="ECO:0000256" key="4">
    <source>
        <dbReference type="ARBA" id="ARBA00023015"/>
    </source>
</evidence>
<dbReference type="SMART" id="SM00382">
    <property type="entry name" value="AAA"/>
    <property type="match status" value="1"/>
</dbReference>
<dbReference type="GO" id="GO:0005524">
    <property type="term" value="F:ATP binding"/>
    <property type="evidence" value="ECO:0007669"/>
    <property type="project" value="UniProtKB-KW"/>
</dbReference>
<dbReference type="Pfam" id="PF25601">
    <property type="entry name" value="AAA_lid_14"/>
    <property type="match status" value="1"/>
</dbReference>
<evidence type="ECO:0000256" key="5">
    <source>
        <dbReference type="ARBA" id="ARBA00023125"/>
    </source>
</evidence>
<keyword evidence="8" id="KW-0175">Coiled coil</keyword>
<dbReference type="InterPro" id="IPR003593">
    <property type="entry name" value="AAA+_ATPase"/>
</dbReference>
<dbReference type="OrthoDB" id="9771372at2"/>
<dbReference type="FunFam" id="3.40.50.300:FF:000006">
    <property type="entry name" value="DNA-binding transcriptional regulator NtrC"/>
    <property type="match status" value="1"/>
</dbReference>
<gene>
    <name evidence="11" type="ORF">ACZ11_22075</name>
</gene>
<evidence type="ECO:0000259" key="10">
    <source>
        <dbReference type="PROSITE" id="PS50113"/>
    </source>
</evidence>
<dbReference type="PANTHER" id="PTHR32071">
    <property type="entry name" value="TRANSCRIPTIONAL REGULATORY PROTEIN"/>
    <property type="match status" value="1"/>
</dbReference>
<dbReference type="PROSITE" id="PS50113">
    <property type="entry name" value="PAC"/>
    <property type="match status" value="1"/>
</dbReference>
<evidence type="ECO:0000256" key="1">
    <source>
        <dbReference type="ARBA" id="ARBA00022741"/>
    </source>
</evidence>
<keyword evidence="2" id="KW-0058">Aromatic hydrocarbons catabolism</keyword>
<dbReference type="InterPro" id="IPR025662">
    <property type="entry name" value="Sigma_54_int_dom_ATP-bd_1"/>
</dbReference>
<keyword evidence="6" id="KW-0804">Transcription</keyword>
<dbReference type="SUPFAM" id="SSF46689">
    <property type="entry name" value="Homeodomain-like"/>
    <property type="match status" value="1"/>
</dbReference>
<accession>A0A0K9F5A3</accession>
<evidence type="ECO:0000256" key="3">
    <source>
        <dbReference type="ARBA" id="ARBA00022840"/>
    </source>
</evidence>
<dbReference type="Gene3D" id="3.40.50.300">
    <property type="entry name" value="P-loop containing nucleotide triphosphate hydrolases"/>
    <property type="match status" value="1"/>
</dbReference>
<dbReference type="Proteomes" id="UP000037326">
    <property type="component" value="Unassembled WGS sequence"/>
</dbReference>
<feature type="coiled-coil region" evidence="8">
    <location>
        <begin position="177"/>
        <end position="211"/>
    </location>
</feature>
<dbReference type="GeneID" id="96600900"/>
<keyword evidence="3" id="KW-0067">ATP-binding</keyword>
<dbReference type="Pfam" id="PF18024">
    <property type="entry name" value="HTH_50"/>
    <property type="match status" value="1"/>
</dbReference>
<evidence type="ECO:0000256" key="8">
    <source>
        <dbReference type="SAM" id="Coils"/>
    </source>
</evidence>
<dbReference type="PROSITE" id="PS00675">
    <property type="entry name" value="SIGMA54_INTERACT_1"/>
    <property type="match status" value="1"/>
</dbReference>
<sequence length="548" mass="62058">MSITQLHKDEHFFIVKNDEVMIKSDIQIELLEKIIKNYSKGIETFEVEGYFIHVLDTSQGNLFYVKPIMQYSYIDFMNPLSIKVLNSISDGVTVCDCDGKILFQNDIDIEIVGIDLMGKYAKDAIAEGIMSDSISMKVIDSKEKVTILQTFINGKCFLVSGKPIFDEYGELQYVVAITRDMTQLKLLEKEVKKLEVQNENFKNRLHAIHNKENTKSSLIAVSSAMMQVVERVMRVAVVDSTVLIGGESGVGKEEITKLIHANSRRHNKRILTINCSAIPENLLESELFGYEAGAFTGASRGGKAGLFEIASGGTVFLDEIGEMPLLLQAKLLRVLQESEVQRLGSGKPIPIDVRIIAATNRNLAEMVRQGNFREDLYYRLNIIPIEIPPLRHRRQDIIPLINHFLAVVEEKYSIHRTIESSAMKILESYDWPGNVRQLKNMVERICLLATQPEITAYIVQQELDSNPIITRDLEDPVEIQRIQEPVVAPKFSGTLKERVASFEKQIIKETLSKYPSIRQAAKSLGCDQSTLVRKIQKFQLTKQISYKD</sequence>
<dbReference type="PROSITE" id="PS00688">
    <property type="entry name" value="SIGMA54_INTERACT_3"/>
    <property type="match status" value="1"/>
</dbReference>
<dbReference type="InterPro" id="IPR035965">
    <property type="entry name" value="PAS-like_dom_sf"/>
</dbReference>
<dbReference type="InterPro" id="IPR000700">
    <property type="entry name" value="PAS-assoc_C"/>
</dbReference>
<keyword evidence="5" id="KW-0238">DNA-binding</keyword>
<dbReference type="RefSeq" id="WP_049668675.1">
    <property type="nucleotide sequence ID" value="NZ_LFXJ01000010.1"/>
</dbReference>
<dbReference type="PATRIC" id="fig|582475.4.peg.3531"/>
<dbReference type="InterPro" id="IPR058031">
    <property type="entry name" value="AAA_lid_NorR"/>
</dbReference>
<dbReference type="GO" id="GO:0006355">
    <property type="term" value="P:regulation of DNA-templated transcription"/>
    <property type="evidence" value="ECO:0007669"/>
    <property type="project" value="InterPro"/>
</dbReference>
<dbReference type="InterPro" id="IPR030828">
    <property type="entry name" value="HTH_TyrR"/>
</dbReference>
<evidence type="ECO:0000259" key="9">
    <source>
        <dbReference type="PROSITE" id="PS50045"/>
    </source>
</evidence>
<evidence type="ECO:0000313" key="11">
    <source>
        <dbReference type="EMBL" id="KMY29774.1"/>
    </source>
</evidence>
<dbReference type="SUPFAM" id="SSF55785">
    <property type="entry name" value="PYP-like sensor domain (PAS domain)"/>
    <property type="match status" value="1"/>
</dbReference>
<dbReference type="SUPFAM" id="SSF52540">
    <property type="entry name" value="P-loop containing nucleoside triphosphate hydrolases"/>
    <property type="match status" value="1"/>
</dbReference>
<dbReference type="InterPro" id="IPR025943">
    <property type="entry name" value="Sigma_54_int_dom_ATP-bd_2"/>
</dbReference>
<dbReference type="GO" id="GO:0003677">
    <property type="term" value="F:DNA binding"/>
    <property type="evidence" value="ECO:0007669"/>
    <property type="project" value="UniProtKB-KW"/>
</dbReference>
<evidence type="ECO:0000256" key="2">
    <source>
        <dbReference type="ARBA" id="ARBA00022797"/>
    </source>
</evidence>
<feature type="domain" description="PAC" evidence="10">
    <location>
        <begin position="141"/>
        <end position="193"/>
    </location>
</feature>
<dbReference type="PANTHER" id="PTHR32071:SF57">
    <property type="entry name" value="C4-DICARBOXYLATE TRANSPORT TRANSCRIPTIONAL REGULATORY PROTEIN DCTD"/>
    <property type="match status" value="1"/>
</dbReference>
<evidence type="ECO:0000313" key="12">
    <source>
        <dbReference type="Proteomes" id="UP000037326"/>
    </source>
</evidence>
<dbReference type="AlphaFoldDB" id="A0A0K9F5A3"/>
<keyword evidence="4" id="KW-0805">Transcription regulation</keyword>
<name>A0A0K9F5A3_9BACI</name>
<dbReference type="CDD" id="cd00009">
    <property type="entry name" value="AAA"/>
    <property type="match status" value="1"/>
</dbReference>
<evidence type="ECO:0000256" key="7">
    <source>
        <dbReference type="ARBA" id="ARBA00029500"/>
    </source>
</evidence>